<protein>
    <submittedName>
        <fullName evidence="1">Uncharacterized protein</fullName>
    </submittedName>
</protein>
<name>A0A6J4PX19_9ACTN</name>
<organism evidence="1">
    <name type="scientific">uncultured Rubrobacteraceae bacterium</name>
    <dbReference type="NCBI Taxonomy" id="349277"/>
    <lineage>
        <taxon>Bacteria</taxon>
        <taxon>Bacillati</taxon>
        <taxon>Actinomycetota</taxon>
        <taxon>Rubrobacteria</taxon>
        <taxon>Rubrobacterales</taxon>
        <taxon>Rubrobacteraceae</taxon>
        <taxon>environmental samples</taxon>
    </lineage>
</organism>
<dbReference type="AlphaFoldDB" id="A0A6J4PX19"/>
<evidence type="ECO:0000313" key="1">
    <source>
        <dbReference type="EMBL" id="CAA9424215.1"/>
    </source>
</evidence>
<sequence>MRAGSKENTDVTRVKLSEVLSALSFVLDMVEGQPEGHVLRSCFIGMTIAERLQLSEEQRSALFYALLLKDTGCSSNASKVSALFATDDFGVKKNFKTVNWSRLPRAVLYVARNVSPEGAIWTKARRFFTVSLEGPKAARELVQIR</sequence>
<proteinExistence type="predicted"/>
<reference evidence="1" key="1">
    <citation type="submission" date="2020-02" db="EMBL/GenBank/DDBJ databases">
        <authorList>
            <person name="Meier V. D."/>
        </authorList>
    </citation>
    <scope>NUCLEOTIDE SEQUENCE</scope>
    <source>
        <strain evidence="1">AVDCRST_MAG80</strain>
    </source>
</reference>
<dbReference type="EMBL" id="CADCVC010000013">
    <property type="protein sequence ID" value="CAA9424215.1"/>
    <property type="molecule type" value="Genomic_DNA"/>
</dbReference>
<dbReference type="Gene3D" id="1.10.3210.10">
    <property type="entry name" value="Hypothetical protein af1432"/>
    <property type="match status" value="1"/>
</dbReference>
<accession>A0A6J4PX19</accession>
<gene>
    <name evidence="1" type="ORF">AVDCRST_MAG80-142</name>
</gene>